<feature type="domain" description="Glycosyltransferase 2-like" evidence="7">
    <location>
        <begin position="6"/>
        <end position="167"/>
    </location>
</feature>
<dbReference type="Gene3D" id="3.90.550.10">
    <property type="entry name" value="Spore Coat Polysaccharide Biosynthesis Protein SpsA, Chain A"/>
    <property type="match status" value="1"/>
</dbReference>
<comment type="caution">
    <text evidence="8">The sequence shown here is derived from an EMBL/GenBank/DDBJ whole genome shotgun (WGS) entry which is preliminary data.</text>
</comment>
<dbReference type="AlphaFoldDB" id="A0A5D0NWE4"/>
<evidence type="ECO:0000256" key="6">
    <source>
        <dbReference type="ARBA" id="ARBA00023136"/>
    </source>
</evidence>
<dbReference type="GO" id="GO:0047355">
    <property type="term" value="F:CDP-glycerol glycerophosphotransferase activity"/>
    <property type="evidence" value="ECO:0007669"/>
    <property type="project" value="InterPro"/>
</dbReference>
<evidence type="ECO:0000313" key="8">
    <source>
        <dbReference type="EMBL" id="TYB48488.1"/>
    </source>
</evidence>
<dbReference type="SUPFAM" id="SSF53756">
    <property type="entry name" value="UDP-Glycosyltransferase/glycogen phosphorylase"/>
    <property type="match status" value="1"/>
</dbReference>
<dbReference type="RefSeq" id="WP_067888934.1">
    <property type="nucleotide sequence ID" value="NZ_VSFG01000001.1"/>
</dbReference>
<proteinExistence type="inferred from homology"/>
<keyword evidence="4 8" id="KW-0808">Transferase</keyword>
<dbReference type="Proteomes" id="UP000323380">
    <property type="component" value="Unassembled WGS sequence"/>
</dbReference>
<evidence type="ECO:0000256" key="3">
    <source>
        <dbReference type="ARBA" id="ARBA00022475"/>
    </source>
</evidence>
<dbReference type="InterPro" id="IPR043148">
    <property type="entry name" value="TagF_C"/>
</dbReference>
<keyword evidence="6" id="KW-0472">Membrane</keyword>
<dbReference type="InterPro" id="IPR007554">
    <property type="entry name" value="Glycerophosphate_synth"/>
</dbReference>
<dbReference type="GO" id="GO:0019350">
    <property type="term" value="P:teichoic acid biosynthetic process"/>
    <property type="evidence" value="ECO:0007669"/>
    <property type="project" value="UniProtKB-KW"/>
</dbReference>
<dbReference type="STRING" id="1220554.GCA_001552135_02236"/>
<dbReference type="GO" id="GO:0005886">
    <property type="term" value="C:plasma membrane"/>
    <property type="evidence" value="ECO:0007669"/>
    <property type="project" value="UniProtKB-SubCell"/>
</dbReference>
<keyword evidence="9" id="KW-1185">Reference proteome</keyword>
<dbReference type="CDD" id="cd00761">
    <property type="entry name" value="Glyco_tranf_GTA_type"/>
    <property type="match status" value="1"/>
</dbReference>
<evidence type="ECO:0000313" key="9">
    <source>
        <dbReference type="Proteomes" id="UP000323380"/>
    </source>
</evidence>
<evidence type="ECO:0000259" key="7">
    <source>
        <dbReference type="Pfam" id="PF00535"/>
    </source>
</evidence>
<dbReference type="Gene3D" id="3.40.50.11820">
    <property type="match status" value="1"/>
</dbReference>
<dbReference type="EMBL" id="VSFG01000001">
    <property type="protein sequence ID" value="TYB48488.1"/>
    <property type="molecule type" value="Genomic_DNA"/>
</dbReference>
<evidence type="ECO:0000256" key="2">
    <source>
        <dbReference type="ARBA" id="ARBA00010488"/>
    </source>
</evidence>
<accession>A0A5D0NWE4</accession>
<evidence type="ECO:0000256" key="4">
    <source>
        <dbReference type="ARBA" id="ARBA00022679"/>
    </source>
</evidence>
<keyword evidence="3" id="KW-1003">Cell membrane</keyword>
<evidence type="ECO:0000256" key="1">
    <source>
        <dbReference type="ARBA" id="ARBA00004202"/>
    </source>
</evidence>
<dbReference type="PANTHER" id="PTHR37316">
    <property type="entry name" value="TEICHOIC ACID GLYCEROL-PHOSPHATE PRIMASE"/>
    <property type="match status" value="1"/>
</dbReference>
<dbReference type="Pfam" id="PF00535">
    <property type="entry name" value="Glycos_transf_2"/>
    <property type="match status" value="1"/>
</dbReference>
<comment type="similarity">
    <text evidence="2">Belongs to the CDP-glycerol glycerophosphotransferase family.</text>
</comment>
<protein>
    <submittedName>
        <fullName evidence="8">Glycosyltransferase</fullName>
    </submittedName>
</protein>
<dbReference type="Pfam" id="PF04464">
    <property type="entry name" value="Glyphos_transf"/>
    <property type="match status" value="1"/>
</dbReference>
<keyword evidence="5" id="KW-0777">Teichoic acid biosynthesis</keyword>
<name>A0A5D0NWE4_9ACTN</name>
<dbReference type="InterPro" id="IPR001173">
    <property type="entry name" value="Glyco_trans_2-like"/>
</dbReference>
<dbReference type="InterPro" id="IPR043149">
    <property type="entry name" value="TagF_N"/>
</dbReference>
<dbReference type="InterPro" id="IPR051612">
    <property type="entry name" value="Teichoic_Acid_Biosynth"/>
</dbReference>
<organism evidence="8 9">
    <name type="scientific">Actinomadura chibensis</name>
    <dbReference type="NCBI Taxonomy" id="392828"/>
    <lineage>
        <taxon>Bacteria</taxon>
        <taxon>Bacillati</taxon>
        <taxon>Actinomycetota</taxon>
        <taxon>Actinomycetes</taxon>
        <taxon>Streptosporangiales</taxon>
        <taxon>Thermomonosporaceae</taxon>
        <taxon>Actinomadura</taxon>
    </lineage>
</organism>
<reference evidence="8 9" key="1">
    <citation type="submission" date="2019-08" db="EMBL/GenBank/DDBJ databases">
        <title>Actinomadura sp. nov. CYP1-5 isolated from mountain soil.</title>
        <authorList>
            <person name="Songsumanus A."/>
            <person name="Kuncharoen N."/>
            <person name="Kudo T."/>
            <person name="Yuki M."/>
            <person name="Igarashi Y."/>
            <person name="Tanasupawat S."/>
        </authorList>
    </citation>
    <scope>NUCLEOTIDE SEQUENCE [LARGE SCALE GENOMIC DNA]</scope>
    <source>
        <strain evidence="8 9">JCM 14158</strain>
    </source>
</reference>
<sequence length="1148" mass="131022">MSPKLSVVVPFHNTEEFFQECLESLAGQTLRDLEVILVDDGSTDNGAVLAKEMCARDPRFRLVTRDNEGPGPARNAGVRQAKGEYLAFADADDVVERDAYARMVGSLERTGSDMASGNVHRMDADRTWQSHLHDRVFTDSCSRTHVSSKPLLMRDRTPWNKVYRREFWDRNALEFPRGYYEDPPVTMRAHALARSVDLLSEVVYFWRKRPGSITEDRYDWDNITQRLASARALREGMAEYAPRLLNAYDEHALVPIELRVLFEALPRTDDENREELVEIGANLARCVSPRVVKRFPAITRLQLHLLCRGMLPELLEVLRFAQLKKPGDAPRVRRGLRRRWYAEYPFFEDEERAVPRHVYDVTAELRPVAAIDRSAWVDGRLRIEGHAYIRHLDSSTEDGSRIRVWLLASNRRGLKRVPVTRVRRPDVTARSRQSGVSYDWSGFVADIDPASLRMYGRWRDVDWVPCVEIVNGGTRRRARFGNPRLTHLLWPRDRECAPGVRVQGVAGRHRFVLQVRRTAAAITGGRVEDGELWLDGWSRAPLSERPEIIAAPKAGRGAVTGPIEPVGGGGRFRARLPLDRLAQRPGDWDVTLPGGIKPHLDEDASGAVFATPSGKVELARSRRSTMRIVVREKVLVVDEVSWSPDGALLLGGSCADPLERPEAMILRRRRSSEEHTVTLHWAGSRFAAKFSPARMRVLGLTRPLVSGRWDAVTAIDGRERPVVIRRHTLRDLPEPFEAGLHIVTIRAQRTDQLQFWVETALDDDERGAYAQSRIQSGHYRRHRNLPVRELAVFDAYKGRQFSCNPRGIYDELRRRGTDLECVWVTENGQFGKPVGARTVLAGTREHYEALARARYIFGNWSQHEWFVKRDDQTYVQCWHGTPLKKLGYDVKQMPYKRTEGVDWMEYDVPQWDLLLSQNAFSVPLFRRAFGYNGEILVSGYPRNDLLSSPRRAEIAAAVRQRLGIPDGKKVVLYAPTWRDDFHHAIGKRAFRLEFDLDRFRAALGHDHVLLLRTHYLVTDKPRLRPGDCVIDASVYPDISELFLVSDVLVTDYSSAMFDFAATGRPMVFFTYDLERYRDHVRGFYFDFEAEAPGPLLSTTQEVVDALREPVALDAGYRNARAAFAARYCPHDDGQAAARVLDRVVRPAH</sequence>
<evidence type="ECO:0000256" key="5">
    <source>
        <dbReference type="ARBA" id="ARBA00022944"/>
    </source>
</evidence>
<comment type="subcellular location">
    <subcellularLocation>
        <location evidence="1">Cell membrane</location>
        <topology evidence="1">Peripheral membrane protein</topology>
    </subcellularLocation>
</comment>
<dbReference type="PANTHER" id="PTHR37316:SF3">
    <property type="entry name" value="TEICHOIC ACID GLYCEROL-PHOSPHATE TRANSFERASE"/>
    <property type="match status" value="1"/>
</dbReference>
<dbReference type="SUPFAM" id="SSF53448">
    <property type="entry name" value="Nucleotide-diphospho-sugar transferases"/>
    <property type="match status" value="1"/>
</dbReference>
<dbReference type="InterPro" id="IPR029044">
    <property type="entry name" value="Nucleotide-diphossugar_trans"/>
</dbReference>
<gene>
    <name evidence="8" type="ORF">FXF69_04660</name>
</gene>
<dbReference type="Gene3D" id="3.40.50.12580">
    <property type="match status" value="1"/>
</dbReference>